<feature type="chain" id="PRO_5006601360" description="Adhesin domain-containing protein" evidence="1">
    <location>
        <begin position="28"/>
        <end position="322"/>
    </location>
</feature>
<proteinExistence type="predicted"/>
<evidence type="ECO:0000313" key="2">
    <source>
        <dbReference type="EMBL" id="ALO44979.1"/>
    </source>
</evidence>
<evidence type="ECO:0000313" key="3">
    <source>
        <dbReference type="Proteomes" id="UP000065641"/>
    </source>
</evidence>
<dbReference type="KEGG" id="pspi:PS2015_287"/>
<keyword evidence="3" id="KW-1185">Reference proteome</keyword>
<dbReference type="RefSeq" id="WP_058020489.1">
    <property type="nucleotide sequence ID" value="NZ_CP013189.1"/>
</dbReference>
<gene>
    <name evidence="2" type="ORF">PS2015_287</name>
</gene>
<organism evidence="2 3">
    <name type="scientific">Pseudohongiella spirulinae</name>
    <dbReference type="NCBI Taxonomy" id="1249552"/>
    <lineage>
        <taxon>Bacteria</taxon>
        <taxon>Pseudomonadati</taxon>
        <taxon>Pseudomonadota</taxon>
        <taxon>Gammaproteobacteria</taxon>
        <taxon>Pseudomonadales</taxon>
        <taxon>Pseudohongiellaceae</taxon>
        <taxon>Pseudohongiella</taxon>
    </lineage>
</organism>
<evidence type="ECO:0008006" key="4">
    <source>
        <dbReference type="Google" id="ProtNLM"/>
    </source>
</evidence>
<dbReference type="OrthoDB" id="6194490at2"/>
<dbReference type="EMBL" id="CP013189">
    <property type="protein sequence ID" value="ALO44979.1"/>
    <property type="molecule type" value="Genomic_DNA"/>
</dbReference>
<evidence type="ECO:0000256" key="1">
    <source>
        <dbReference type="SAM" id="SignalP"/>
    </source>
</evidence>
<name>A0A0S2KA85_9GAMM</name>
<sequence precursor="true">MKALLQWIQAVSLALILIILGSSEALAQRQSVDETRQVTPNEKVRLEVMRGEVRIRTNTQNRFSVSGMLDEDATGFELDSSNGFTEFIVRMPRRVSGGLFTDGSELEISVPVNSDIEFTGVNVNVDLHGVQGGARIRTVNGAIDAADLGTFVDLNTVNGAISSHNNSGRIEITTVNGSVDERGSSGRVSIEAVNGRIDVDSVAEIVSLQVVNGRVRGRVQSVQELDLETVNGSIELDLSGSPAPRVSGSTVSGHIELDFDADVNARFSLRSNTGARLVNQLTNDEPSRDRFGPSRRLDFTMGDGSGDVRLTSISGRLELRQR</sequence>
<reference evidence="2 3" key="1">
    <citation type="submission" date="2015-11" db="EMBL/GenBank/DDBJ databases">
        <authorList>
            <person name="Zhang Y."/>
            <person name="Guo Z."/>
        </authorList>
    </citation>
    <scope>NUCLEOTIDE SEQUENCE [LARGE SCALE GENOMIC DNA]</scope>
    <source>
        <strain evidence="2 3">KCTC 32221</strain>
    </source>
</reference>
<feature type="signal peptide" evidence="1">
    <location>
        <begin position="1"/>
        <end position="27"/>
    </location>
</feature>
<dbReference type="AlphaFoldDB" id="A0A0S2KA85"/>
<protein>
    <recommendedName>
        <fullName evidence="4">Adhesin domain-containing protein</fullName>
    </recommendedName>
</protein>
<dbReference type="STRING" id="1249552.PS2015_287"/>
<accession>A0A0S2KA85</accession>
<keyword evidence="1" id="KW-0732">Signal</keyword>
<dbReference type="Proteomes" id="UP000065641">
    <property type="component" value="Chromosome"/>
</dbReference>